<feature type="region of interest" description="Disordered" evidence="2">
    <location>
        <begin position="572"/>
        <end position="629"/>
    </location>
</feature>
<feature type="region of interest" description="Disordered" evidence="2">
    <location>
        <begin position="1026"/>
        <end position="1050"/>
    </location>
</feature>
<gene>
    <name evidence="3" type="ORF">CTHT_0045850</name>
</gene>
<dbReference type="HOGENOM" id="CLU_291018_0_0_1"/>
<protein>
    <submittedName>
        <fullName evidence="3">Uncharacterized protein</fullName>
    </submittedName>
</protein>
<evidence type="ECO:0000313" key="3">
    <source>
        <dbReference type="EMBL" id="EGS20080.1"/>
    </source>
</evidence>
<dbReference type="GeneID" id="18258623"/>
<feature type="compositionally biased region" description="Polar residues" evidence="2">
    <location>
        <begin position="663"/>
        <end position="677"/>
    </location>
</feature>
<name>G0S9G9_CHATD</name>
<dbReference type="KEGG" id="cthr:CTHT_0045850"/>
<proteinExistence type="predicted"/>
<feature type="region of interest" description="Disordered" evidence="2">
    <location>
        <begin position="658"/>
        <end position="736"/>
    </location>
</feature>
<feature type="compositionally biased region" description="Polar residues" evidence="2">
    <location>
        <begin position="173"/>
        <end position="186"/>
    </location>
</feature>
<keyword evidence="1" id="KW-0175">Coiled coil</keyword>
<feature type="compositionally biased region" description="Basic and acidic residues" evidence="2">
    <location>
        <begin position="1029"/>
        <end position="1040"/>
    </location>
</feature>
<feature type="region of interest" description="Disordered" evidence="2">
    <location>
        <begin position="201"/>
        <end position="272"/>
    </location>
</feature>
<dbReference type="OrthoDB" id="4835412at2759"/>
<feature type="compositionally biased region" description="Pro residues" evidence="2">
    <location>
        <begin position="798"/>
        <end position="820"/>
    </location>
</feature>
<reference evidence="3 4" key="1">
    <citation type="journal article" date="2011" name="Cell">
        <title>Insight into structure and assembly of the nuclear pore complex by utilizing the genome of a eukaryotic thermophile.</title>
        <authorList>
            <person name="Amlacher S."/>
            <person name="Sarges P."/>
            <person name="Flemming D."/>
            <person name="van Noort V."/>
            <person name="Kunze R."/>
            <person name="Devos D.P."/>
            <person name="Arumugam M."/>
            <person name="Bork P."/>
            <person name="Hurt E."/>
        </authorList>
    </citation>
    <scope>NUCLEOTIDE SEQUENCE [LARGE SCALE GENOMIC DNA]</scope>
    <source>
        <strain evidence="4">DSM 1495 / CBS 144.50 / IMI 039719</strain>
    </source>
</reference>
<dbReference type="AlphaFoldDB" id="G0S9G9"/>
<feature type="compositionally biased region" description="Polar residues" evidence="2">
    <location>
        <begin position="583"/>
        <end position="596"/>
    </location>
</feature>
<evidence type="ECO:0000256" key="2">
    <source>
        <dbReference type="SAM" id="MobiDB-lite"/>
    </source>
</evidence>
<dbReference type="RefSeq" id="XP_006694965.1">
    <property type="nucleotide sequence ID" value="XM_006694902.1"/>
</dbReference>
<feature type="compositionally biased region" description="Basic and acidic residues" evidence="2">
    <location>
        <begin position="600"/>
        <end position="615"/>
    </location>
</feature>
<keyword evidence="4" id="KW-1185">Reference proteome</keyword>
<sequence>MTALPSGLLPETAKTEETYAVVKKKLDKLQSRYEAQELKALAEYESRVKEIESEYEKQRDALTQLNSPMRATFEKILKEKRNLEISELQRLFKEGKETRYRIYDEERRRYRDEAFMAMNALMSAGSGPMLEDLPMPPSLKPGPGLSEGFANTASRPGTPSPPRVSSMRREQTETPSKSSRSTSLQTYTNGSHALVPDLVQQSAPVSSRASLAPPVSPIPSAKNGGESQKRKSPNDSTESSPECVKRTKLVQSKIESSASEPPSPTALRAPKAHRTITFAEVYGEPGGEKPKYKHIIVEFPPRSNRFYILKCDEHGVHFGENPLRGAAKHLASAQHGNMSKAHTTAIETLGFEVVDCTSELMEKNNAEVMQAFRENYKPFNANHLSQAKRAELGFPPLETPNWQKAASQRAAKDRSANAKKQGSVTHPEVGRFYVARTETKCPVLILPKNDLAPVGLQGTLASTGIFSDSDMFKLPKCYTYEKDGNNRVLGIAGWAPGYEDGGPLVKKREFPVLVVNNPDPNLWNIGFIEASSLAELDFNDENSRYLPFFKEARDYYFNRILPHRRNQNLVPPSFYTEHYGSPTPHQNGQSHHQSFAESDIEMRDVDAPDDADRFSNHGSILSKHPSGVASAPLSPVAAARVIAAQALELQAPTPPVRAFTPINAPSPQDVGSRNVSPNPEALSGALPTQASAPVRKPSPASIENILQEFPRQDAPKATRKPLPSTRPNPGSPPRASFVAINHAAQPLREARAGSVPLAENRRLPNVASEPMRHSAPQSPALTSVSVHIPEQSLQRSPMPSPPPSTTMPQMPVPQSQPTPQPTRANSPTLGYLKPLTPISTSLAKYHLEPLTTNNSSLSPGETPTSVLSTVIVQSDIATPTISSDVFDVFGLVENNVELFPADITSTPFVRLVTDNTSGVISSVPDAPVQVIIDPRSIKLVERTQSRDGATCMVNVTYHSTQESGKLKTHTLVFEKVRQEGGYGGTVTNGAVHARRFCRRVYEWNDMVELPPPKTLSEGQELVWRPRNGGKTELKEKKDEAAQQVAAVSDA</sequence>
<evidence type="ECO:0000256" key="1">
    <source>
        <dbReference type="SAM" id="Coils"/>
    </source>
</evidence>
<organism evidence="4">
    <name type="scientific">Chaetomium thermophilum (strain DSM 1495 / CBS 144.50 / IMI 039719)</name>
    <name type="common">Thermochaetoides thermophila</name>
    <dbReference type="NCBI Taxonomy" id="759272"/>
    <lineage>
        <taxon>Eukaryota</taxon>
        <taxon>Fungi</taxon>
        <taxon>Dikarya</taxon>
        <taxon>Ascomycota</taxon>
        <taxon>Pezizomycotina</taxon>
        <taxon>Sordariomycetes</taxon>
        <taxon>Sordariomycetidae</taxon>
        <taxon>Sordariales</taxon>
        <taxon>Chaetomiaceae</taxon>
        <taxon>Thermochaetoides</taxon>
    </lineage>
</organism>
<evidence type="ECO:0000313" key="4">
    <source>
        <dbReference type="Proteomes" id="UP000008066"/>
    </source>
</evidence>
<feature type="coiled-coil region" evidence="1">
    <location>
        <begin position="19"/>
        <end position="61"/>
    </location>
</feature>
<feature type="region of interest" description="Disordered" evidence="2">
    <location>
        <begin position="128"/>
        <end position="186"/>
    </location>
</feature>
<feature type="region of interest" description="Disordered" evidence="2">
    <location>
        <begin position="789"/>
        <end position="825"/>
    </location>
</feature>
<dbReference type="eggNOG" id="ENOG502RS7E">
    <property type="taxonomic scope" value="Eukaryota"/>
</dbReference>
<accession>G0S9G9</accession>
<dbReference type="Proteomes" id="UP000008066">
    <property type="component" value="Unassembled WGS sequence"/>
</dbReference>
<dbReference type="EMBL" id="GL988043">
    <property type="protein sequence ID" value="EGS20080.1"/>
    <property type="molecule type" value="Genomic_DNA"/>
</dbReference>
<dbReference type="OMA" id="ILRCDEH"/>